<dbReference type="OrthoDB" id="9815744at2"/>
<dbReference type="RefSeq" id="WP_146962219.1">
    <property type="nucleotide sequence ID" value="NZ_CP042467.1"/>
</dbReference>
<evidence type="ECO:0000259" key="1">
    <source>
        <dbReference type="SMART" id="SM00421"/>
    </source>
</evidence>
<gene>
    <name evidence="2" type="ORF">FRD01_18190</name>
</gene>
<dbReference type="GO" id="GO:0003677">
    <property type="term" value="F:DNA binding"/>
    <property type="evidence" value="ECO:0007669"/>
    <property type="project" value="InterPro"/>
</dbReference>
<protein>
    <submittedName>
        <fullName evidence="2">Helix-turn-helix transcriptional regulator</fullName>
    </submittedName>
</protein>
<sequence length="264" mass="30389">MESKIEWERVELLWREFLAIPINSPDIMLQWLLEELKSLCRAQQSTCVLCLNDMSPSLRRNDPRLGWRAVAWVPSATNPFQDMTYAKRWAEDPSNVADNECYLGFVRDAGTTRSFIMDDVMPGATPEEARKDGLYRYYQVQDRLVGIHAISPKIEVYFYLDRESDERFGTLERDQLQYILEGLGPFCRRLAFSYGLLNGQTKLSPRERETFLFLLGDKSEKEIAAEMGLSLRSAHQNVVAVYRKLGFSSRASLMSSWMDLQGGS</sequence>
<dbReference type="EMBL" id="CP042467">
    <property type="protein sequence ID" value="QED29135.1"/>
    <property type="molecule type" value="Genomic_DNA"/>
</dbReference>
<dbReference type="Proteomes" id="UP000321595">
    <property type="component" value="Chromosome"/>
</dbReference>
<dbReference type="SUPFAM" id="SSF46894">
    <property type="entry name" value="C-terminal effector domain of the bipartite response regulators"/>
    <property type="match status" value="1"/>
</dbReference>
<dbReference type="SMART" id="SM00421">
    <property type="entry name" value="HTH_LUXR"/>
    <property type="match status" value="1"/>
</dbReference>
<organism evidence="2 3">
    <name type="scientific">Microvenator marinus</name>
    <dbReference type="NCBI Taxonomy" id="2600177"/>
    <lineage>
        <taxon>Bacteria</taxon>
        <taxon>Deltaproteobacteria</taxon>
        <taxon>Bradymonadales</taxon>
        <taxon>Microvenatoraceae</taxon>
        <taxon>Microvenator</taxon>
    </lineage>
</organism>
<dbReference type="InterPro" id="IPR036388">
    <property type="entry name" value="WH-like_DNA-bd_sf"/>
</dbReference>
<dbReference type="Pfam" id="PF00196">
    <property type="entry name" value="GerE"/>
    <property type="match status" value="1"/>
</dbReference>
<reference evidence="2 3" key="1">
    <citation type="submission" date="2019-08" db="EMBL/GenBank/DDBJ databases">
        <authorList>
            <person name="Liang Q."/>
        </authorList>
    </citation>
    <scope>NUCLEOTIDE SEQUENCE [LARGE SCALE GENOMIC DNA]</scope>
    <source>
        <strain evidence="2 3">V1718</strain>
    </source>
</reference>
<dbReference type="InterPro" id="IPR000792">
    <property type="entry name" value="Tscrpt_reg_LuxR_C"/>
</dbReference>
<evidence type="ECO:0000313" key="2">
    <source>
        <dbReference type="EMBL" id="QED29135.1"/>
    </source>
</evidence>
<dbReference type="AlphaFoldDB" id="A0A5B8XU84"/>
<dbReference type="GO" id="GO:0006355">
    <property type="term" value="P:regulation of DNA-templated transcription"/>
    <property type="evidence" value="ECO:0007669"/>
    <property type="project" value="InterPro"/>
</dbReference>
<feature type="domain" description="HTH luxR-type" evidence="1">
    <location>
        <begin position="200"/>
        <end position="257"/>
    </location>
</feature>
<name>A0A5B8XU84_9DELT</name>
<proteinExistence type="predicted"/>
<evidence type="ECO:0000313" key="3">
    <source>
        <dbReference type="Proteomes" id="UP000321595"/>
    </source>
</evidence>
<accession>A0A5B8XU84</accession>
<keyword evidence="3" id="KW-1185">Reference proteome</keyword>
<dbReference type="KEGG" id="bbae:FRD01_18190"/>
<dbReference type="Gene3D" id="1.10.10.10">
    <property type="entry name" value="Winged helix-like DNA-binding domain superfamily/Winged helix DNA-binding domain"/>
    <property type="match status" value="1"/>
</dbReference>
<dbReference type="InterPro" id="IPR016032">
    <property type="entry name" value="Sig_transdc_resp-reg_C-effctor"/>
</dbReference>